<evidence type="ECO:0000259" key="7">
    <source>
        <dbReference type="Pfam" id="PF21982"/>
    </source>
</evidence>
<accession>A0A239YTH5</accession>
<evidence type="ECO:0000313" key="9">
    <source>
        <dbReference type="Proteomes" id="UP000242084"/>
    </source>
</evidence>
<dbReference type="KEGG" id="sste:SAMEA4384403_0825"/>
<dbReference type="AlphaFoldDB" id="A0A239YTH5"/>
<organism evidence="8 9">
    <name type="scientific">Mammaliicoccus stepanovicii</name>
    <dbReference type="NCBI Taxonomy" id="643214"/>
    <lineage>
        <taxon>Bacteria</taxon>
        <taxon>Bacillati</taxon>
        <taxon>Bacillota</taxon>
        <taxon>Bacilli</taxon>
        <taxon>Bacillales</taxon>
        <taxon>Staphylococcaceae</taxon>
        <taxon>Mammaliicoccus</taxon>
    </lineage>
</organism>
<dbReference type="Proteomes" id="UP000242084">
    <property type="component" value="Chromosome 1"/>
</dbReference>
<keyword evidence="4 5" id="KW-0963">Cytoplasm</keyword>
<dbReference type="HAMAP" id="MF_01114">
    <property type="entry name" value="RecX"/>
    <property type="match status" value="1"/>
</dbReference>
<dbReference type="OrthoDB" id="5421057at2"/>
<comment type="subcellular location">
    <subcellularLocation>
        <location evidence="1 5">Cytoplasm</location>
    </subcellularLocation>
</comment>
<evidence type="ECO:0000256" key="1">
    <source>
        <dbReference type="ARBA" id="ARBA00004496"/>
    </source>
</evidence>
<evidence type="ECO:0000256" key="3">
    <source>
        <dbReference type="ARBA" id="ARBA00018111"/>
    </source>
</evidence>
<dbReference type="PANTHER" id="PTHR33602:SF1">
    <property type="entry name" value="REGULATORY PROTEIN RECX FAMILY PROTEIN"/>
    <property type="match status" value="1"/>
</dbReference>
<feature type="domain" description="RecX first three-helical" evidence="7">
    <location>
        <begin position="62"/>
        <end position="101"/>
    </location>
</feature>
<sequence>MLKITKIEVQKKNKERFNVFVNGEFELGIDQATYVFFNLSKGMEVTNQFLQEIKDYDQYRQALNQAIVYLSHKKRTKYEIEKYLLDKDYTLELANQVIDYCESNKYINHEDYVESLKNTILKTTDKGPDHFERVAKEKGIESNLIISYKEKFEQEMSEDRIPNIAKKIMSKKKQPPNRLKQTIVHTLQQRGYSFSLIQEHMTNLNIEPTSDDVENILMKDLERVYNKYQKKYNGYELRTHVVQALMRKGYTFDMINDKLKESGIVDE</sequence>
<dbReference type="Pfam" id="PF21981">
    <property type="entry name" value="RecX_HTH3"/>
    <property type="match status" value="1"/>
</dbReference>
<feature type="domain" description="RecX third three-helical" evidence="6">
    <location>
        <begin position="216"/>
        <end position="257"/>
    </location>
</feature>
<evidence type="ECO:0000256" key="5">
    <source>
        <dbReference type="HAMAP-Rule" id="MF_01114"/>
    </source>
</evidence>
<evidence type="ECO:0000313" key="8">
    <source>
        <dbReference type="EMBL" id="SNV62389.1"/>
    </source>
</evidence>
<comment type="function">
    <text evidence="5">Modulates RecA activity.</text>
</comment>
<dbReference type="InterPro" id="IPR053925">
    <property type="entry name" value="RecX_HTH_3rd"/>
</dbReference>
<evidence type="ECO:0000256" key="2">
    <source>
        <dbReference type="ARBA" id="ARBA00009695"/>
    </source>
</evidence>
<gene>
    <name evidence="5 8" type="primary">recX</name>
    <name evidence="8" type="ORF">SAMEA4384403_00825</name>
</gene>
<dbReference type="GO" id="GO:0005737">
    <property type="term" value="C:cytoplasm"/>
    <property type="evidence" value="ECO:0007669"/>
    <property type="project" value="UniProtKB-SubCell"/>
</dbReference>
<evidence type="ECO:0000256" key="4">
    <source>
        <dbReference type="ARBA" id="ARBA00022490"/>
    </source>
</evidence>
<dbReference type="PANTHER" id="PTHR33602">
    <property type="entry name" value="REGULATORY PROTEIN RECX FAMILY PROTEIN"/>
    <property type="match status" value="1"/>
</dbReference>
<dbReference type="InterPro" id="IPR053926">
    <property type="entry name" value="RecX_HTH_1st"/>
</dbReference>
<comment type="similarity">
    <text evidence="2 5">Belongs to the RecX family.</text>
</comment>
<dbReference type="RefSeq" id="WP_095087118.1">
    <property type="nucleotide sequence ID" value="NZ_BMDM01000006.1"/>
</dbReference>
<dbReference type="NCBIfam" id="NF010733">
    <property type="entry name" value="PRK14135.1"/>
    <property type="match status" value="1"/>
</dbReference>
<reference evidence="8 9" key="1">
    <citation type="submission" date="2017-06" db="EMBL/GenBank/DDBJ databases">
        <authorList>
            <consortium name="Pathogen Informatics"/>
        </authorList>
    </citation>
    <scope>NUCLEOTIDE SEQUENCE [LARGE SCALE GENOMIC DNA]</scope>
    <source>
        <strain evidence="8 9">NCTC13839</strain>
    </source>
</reference>
<dbReference type="Pfam" id="PF21982">
    <property type="entry name" value="RecX_HTH1"/>
    <property type="match status" value="1"/>
</dbReference>
<dbReference type="EMBL" id="LT906462">
    <property type="protein sequence ID" value="SNV62389.1"/>
    <property type="molecule type" value="Genomic_DNA"/>
</dbReference>
<proteinExistence type="inferred from homology"/>
<keyword evidence="9" id="KW-1185">Reference proteome</keyword>
<protein>
    <recommendedName>
        <fullName evidence="3 5">Regulatory protein RecX</fullName>
    </recommendedName>
</protein>
<dbReference type="Gene3D" id="1.10.10.10">
    <property type="entry name" value="Winged helix-like DNA-binding domain superfamily/Winged helix DNA-binding domain"/>
    <property type="match status" value="3"/>
</dbReference>
<dbReference type="InterPro" id="IPR036388">
    <property type="entry name" value="WH-like_DNA-bd_sf"/>
</dbReference>
<evidence type="ECO:0000259" key="6">
    <source>
        <dbReference type="Pfam" id="PF21981"/>
    </source>
</evidence>
<dbReference type="GO" id="GO:0006282">
    <property type="term" value="P:regulation of DNA repair"/>
    <property type="evidence" value="ECO:0007669"/>
    <property type="project" value="UniProtKB-UniRule"/>
</dbReference>
<name>A0A239YTH5_9STAP</name>
<dbReference type="InterPro" id="IPR003783">
    <property type="entry name" value="Regulatory_RecX"/>
</dbReference>